<evidence type="ECO:0000313" key="2">
    <source>
        <dbReference type="EMBL" id="VUZ39831.1"/>
    </source>
</evidence>
<dbReference type="GO" id="GO:0035735">
    <property type="term" value="P:intraciliary transport involved in cilium assembly"/>
    <property type="evidence" value="ECO:0007669"/>
    <property type="project" value="TreeGrafter"/>
</dbReference>
<keyword evidence="1" id="KW-0175">Coiled coil</keyword>
<sequence>MRPSGSKRPPASAGILPVGTATRLTTGLPRNQRLNQRHLGTPTVLGSSVLNTELTVEDRPKTGVLGIKSTTPKSSLQFRRQIEDRSYYIGLLREHINAITAELKILIMEYSNAEEEARSFGQYEKMAENLAAELKDLQGELGDYNTLIDKATLGHDISSFELDWEDLKAANDRAEVSLEHHFEERKKKEAQLMSVQLELEQEKCIAECIIEGMNDEQKAKYIKLRDQNNCFLQEISFGQSKLSEMLERRRELEVEISTS</sequence>
<accession>A0A564XXR8</accession>
<dbReference type="PANTHER" id="PTHR31432:SF0">
    <property type="entry name" value="INTRAFLAGELLAR TRANSPORT PROTEIN 74 HOMOLOG"/>
    <property type="match status" value="1"/>
</dbReference>
<evidence type="ECO:0000313" key="3">
    <source>
        <dbReference type="Proteomes" id="UP000321570"/>
    </source>
</evidence>
<organism evidence="2 3">
    <name type="scientific">Hymenolepis diminuta</name>
    <name type="common">Rat tapeworm</name>
    <dbReference type="NCBI Taxonomy" id="6216"/>
    <lineage>
        <taxon>Eukaryota</taxon>
        <taxon>Metazoa</taxon>
        <taxon>Spiralia</taxon>
        <taxon>Lophotrochozoa</taxon>
        <taxon>Platyhelminthes</taxon>
        <taxon>Cestoda</taxon>
        <taxon>Eucestoda</taxon>
        <taxon>Cyclophyllidea</taxon>
        <taxon>Hymenolepididae</taxon>
        <taxon>Hymenolepis</taxon>
    </lineage>
</organism>
<name>A0A564XXR8_HYMDI</name>
<evidence type="ECO:0000256" key="1">
    <source>
        <dbReference type="SAM" id="Coils"/>
    </source>
</evidence>
<dbReference type="GO" id="GO:0030992">
    <property type="term" value="C:intraciliary transport particle B"/>
    <property type="evidence" value="ECO:0007669"/>
    <property type="project" value="InterPro"/>
</dbReference>
<keyword evidence="3" id="KW-1185">Reference proteome</keyword>
<gene>
    <name evidence="2" type="ORF">WMSIL1_LOCUS1005</name>
</gene>
<dbReference type="PANTHER" id="PTHR31432">
    <property type="entry name" value="INTRAFLAGELLAR TRANSPORT PROTEIN 74 HOMOLOG"/>
    <property type="match status" value="1"/>
</dbReference>
<dbReference type="AlphaFoldDB" id="A0A564XXR8"/>
<dbReference type="GO" id="GO:0005929">
    <property type="term" value="C:cilium"/>
    <property type="evidence" value="ECO:0007669"/>
    <property type="project" value="TreeGrafter"/>
</dbReference>
<feature type="non-terminal residue" evidence="2">
    <location>
        <position position="259"/>
    </location>
</feature>
<protein>
    <submittedName>
        <fullName evidence="2">Uncharacterized protein</fullName>
    </submittedName>
</protein>
<dbReference type="Proteomes" id="UP000321570">
    <property type="component" value="Unassembled WGS sequence"/>
</dbReference>
<dbReference type="InterPro" id="IPR029602">
    <property type="entry name" value="IFT74"/>
</dbReference>
<reference evidence="2 3" key="1">
    <citation type="submission" date="2019-07" db="EMBL/GenBank/DDBJ databases">
        <authorList>
            <person name="Jastrzebski P J."/>
            <person name="Paukszto L."/>
            <person name="Jastrzebski P J."/>
        </authorList>
    </citation>
    <scope>NUCLEOTIDE SEQUENCE [LARGE SCALE GENOMIC DNA]</scope>
    <source>
        <strain evidence="2 3">WMS-il1</strain>
    </source>
</reference>
<feature type="coiled-coil region" evidence="1">
    <location>
        <begin position="96"/>
        <end position="147"/>
    </location>
</feature>
<dbReference type="EMBL" id="CABIJS010000022">
    <property type="protein sequence ID" value="VUZ39831.1"/>
    <property type="molecule type" value="Genomic_DNA"/>
</dbReference>
<proteinExistence type="predicted"/>
<dbReference type="GO" id="GO:0048487">
    <property type="term" value="F:beta-tubulin binding"/>
    <property type="evidence" value="ECO:0007669"/>
    <property type="project" value="InterPro"/>
</dbReference>